<dbReference type="AlphaFoldDB" id="A0A1I4QRX8"/>
<protein>
    <recommendedName>
        <fullName evidence="3">AlpA family phage regulatory protein</fullName>
    </recommendedName>
</protein>
<evidence type="ECO:0000313" key="2">
    <source>
        <dbReference type="Proteomes" id="UP000183287"/>
    </source>
</evidence>
<sequence length="92" mass="10414">MSVKITDTLKILKSTRSGHTQPKAPLVPLEQEGRLRVANWLALLGVCHSTFIKGVKSGRYPKPDGYDGRFPYWRNETARRFLIGESEGKNEN</sequence>
<evidence type="ECO:0000313" key="1">
    <source>
        <dbReference type="EMBL" id="SFM42791.1"/>
    </source>
</evidence>
<name>A0A1I4QRX8_9PROT</name>
<dbReference type="Proteomes" id="UP000183287">
    <property type="component" value="Unassembled WGS sequence"/>
</dbReference>
<organism evidence="1 2">
    <name type="scientific">Nitrosomonas communis</name>
    <dbReference type="NCBI Taxonomy" id="44574"/>
    <lineage>
        <taxon>Bacteria</taxon>
        <taxon>Pseudomonadati</taxon>
        <taxon>Pseudomonadota</taxon>
        <taxon>Betaproteobacteria</taxon>
        <taxon>Nitrosomonadales</taxon>
        <taxon>Nitrosomonadaceae</taxon>
        <taxon>Nitrosomonas</taxon>
    </lineage>
</organism>
<evidence type="ECO:0008006" key="3">
    <source>
        <dbReference type="Google" id="ProtNLM"/>
    </source>
</evidence>
<proteinExistence type="predicted"/>
<accession>A0A1I4QRX8</accession>
<dbReference type="EMBL" id="FOUB01000028">
    <property type="protein sequence ID" value="SFM42791.1"/>
    <property type="molecule type" value="Genomic_DNA"/>
</dbReference>
<reference evidence="2" key="1">
    <citation type="submission" date="2016-10" db="EMBL/GenBank/DDBJ databases">
        <authorList>
            <person name="Varghese N."/>
            <person name="Submissions S."/>
        </authorList>
    </citation>
    <scope>NUCLEOTIDE SEQUENCE [LARGE SCALE GENOMIC DNA]</scope>
    <source>
        <strain evidence="2">Nm44</strain>
    </source>
</reference>
<gene>
    <name evidence="1" type="ORF">SAMN05421863_102827</name>
</gene>
<keyword evidence="2" id="KW-1185">Reference proteome</keyword>